<accession>A0ABM7X2Q9</accession>
<sequence length="104" mass="11525">MPRTKLLSRKTLAAAALLAGVAVAPVARATTPTSTDEARGFPQLSKMKPMDVMHAMDKEGKGYVTREEFMKFQEEFFERMDRNHDGKVDTNEFMGKTGSGVAKQ</sequence>
<evidence type="ECO:0000313" key="4">
    <source>
        <dbReference type="EMBL" id="BDG06080.1"/>
    </source>
</evidence>
<dbReference type="RefSeq" id="WP_248355373.1">
    <property type="nucleotide sequence ID" value="NZ_AP025591.1"/>
</dbReference>
<evidence type="ECO:0000259" key="3">
    <source>
        <dbReference type="PROSITE" id="PS50222"/>
    </source>
</evidence>
<evidence type="ECO:0000313" key="5">
    <source>
        <dbReference type="Proteomes" id="UP001162891"/>
    </source>
</evidence>
<dbReference type="InterPro" id="IPR011992">
    <property type="entry name" value="EF-hand-dom_pair"/>
</dbReference>
<proteinExistence type="predicted"/>
<evidence type="ECO:0000256" key="1">
    <source>
        <dbReference type="SAM" id="MobiDB-lite"/>
    </source>
</evidence>
<organism evidence="4 5">
    <name type="scientific">Anaeromyxobacter oryzae</name>
    <dbReference type="NCBI Taxonomy" id="2918170"/>
    <lineage>
        <taxon>Bacteria</taxon>
        <taxon>Pseudomonadati</taxon>
        <taxon>Myxococcota</taxon>
        <taxon>Myxococcia</taxon>
        <taxon>Myxococcales</taxon>
        <taxon>Cystobacterineae</taxon>
        <taxon>Anaeromyxobacteraceae</taxon>
        <taxon>Anaeromyxobacter</taxon>
    </lineage>
</organism>
<gene>
    <name evidence="4" type="ORF">AMOR_50760</name>
</gene>
<dbReference type="Pfam" id="PF13202">
    <property type="entry name" value="EF-hand_5"/>
    <property type="match status" value="2"/>
</dbReference>
<feature type="region of interest" description="Disordered" evidence="1">
    <location>
        <begin position="26"/>
        <end position="45"/>
    </location>
</feature>
<evidence type="ECO:0000256" key="2">
    <source>
        <dbReference type="SAM" id="SignalP"/>
    </source>
</evidence>
<dbReference type="SUPFAM" id="SSF47473">
    <property type="entry name" value="EF-hand"/>
    <property type="match status" value="1"/>
</dbReference>
<feature type="compositionally biased region" description="Low complexity" evidence="1">
    <location>
        <begin position="26"/>
        <end position="35"/>
    </location>
</feature>
<dbReference type="Proteomes" id="UP001162891">
    <property type="component" value="Chromosome"/>
</dbReference>
<feature type="domain" description="EF-hand" evidence="3">
    <location>
        <begin position="68"/>
        <end position="103"/>
    </location>
</feature>
<feature type="chain" id="PRO_5046411258" description="EF-hand domain-containing protein" evidence="2">
    <location>
        <begin position="30"/>
        <end position="104"/>
    </location>
</feature>
<name>A0ABM7X2Q9_9BACT</name>
<dbReference type="InterPro" id="IPR002048">
    <property type="entry name" value="EF_hand_dom"/>
</dbReference>
<keyword evidence="5" id="KW-1185">Reference proteome</keyword>
<protein>
    <recommendedName>
        <fullName evidence="3">EF-hand domain-containing protein</fullName>
    </recommendedName>
</protein>
<dbReference type="InterPro" id="IPR018247">
    <property type="entry name" value="EF_Hand_1_Ca_BS"/>
</dbReference>
<dbReference type="EMBL" id="AP025591">
    <property type="protein sequence ID" value="BDG06080.1"/>
    <property type="molecule type" value="Genomic_DNA"/>
</dbReference>
<feature type="region of interest" description="Disordered" evidence="1">
    <location>
        <begin position="83"/>
        <end position="104"/>
    </location>
</feature>
<reference evidence="5" key="1">
    <citation type="journal article" date="2022" name="Int. J. Syst. Evol. Microbiol.">
        <title>Anaeromyxobacter oryzae sp. nov., Anaeromyxobacter diazotrophicus sp. nov. and Anaeromyxobacter paludicola sp. nov., isolated from paddy soils.</title>
        <authorList>
            <person name="Itoh H."/>
            <person name="Xu Z."/>
            <person name="Mise K."/>
            <person name="Masuda Y."/>
            <person name="Ushijima N."/>
            <person name="Hayakawa C."/>
            <person name="Shiratori Y."/>
            <person name="Senoo K."/>
        </authorList>
    </citation>
    <scope>NUCLEOTIDE SEQUENCE [LARGE SCALE GENOMIC DNA]</scope>
    <source>
        <strain evidence="5">Red232</strain>
    </source>
</reference>
<dbReference type="PROSITE" id="PS50222">
    <property type="entry name" value="EF_HAND_2"/>
    <property type="match status" value="1"/>
</dbReference>
<keyword evidence="2" id="KW-0732">Signal</keyword>
<dbReference type="PROSITE" id="PS00018">
    <property type="entry name" value="EF_HAND_1"/>
    <property type="match status" value="1"/>
</dbReference>
<dbReference type="Gene3D" id="1.10.238.10">
    <property type="entry name" value="EF-hand"/>
    <property type="match status" value="1"/>
</dbReference>
<feature type="signal peptide" evidence="2">
    <location>
        <begin position="1"/>
        <end position="29"/>
    </location>
</feature>